<feature type="domain" description="Antitoxin Xre-like helix-turn-helix" evidence="2">
    <location>
        <begin position="42"/>
        <end position="101"/>
    </location>
</feature>
<dbReference type="GO" id="GO:0003677">
    <property type="term" value="F:DNA binding"/>
    <property type="evidence" value="ECO:0007669"/>
    <property type="project" value="InterPro"/>
</dbReference>
<dbReference type="InterPro" id="IPR046847">
    <property type="entry name" value="Xre-like_HTH"/>
</dbReference>
<dbReference type="NCBIfam" id="TIGR02293">
    <property type="entry name" value="TAS_TIGR02293"/>
    <property type="match status" value="1"/>
</dbReference>
<gene>
    <name evidence="3" type="ORF">HQN59_10265</name>
</gene>
<dbReference type="EMBL" id="JABWMJ010000004">
    <property type="protein sequence ID" value="NUZ06147.1"/>
    <property type="molecule type" value="Genomic_DNA"/>
</dbReference>
<sequence length="170" mass="17815">MSITGYGGSGAPRVPREAPAAKAAAPVAATDYLGVYQAGPMERIRLVKSGVPASALDAMARSMAVSKEKLVGTLGLPRATVDRKSRENKALSPDEGSRVLGMSRLVGQVQAMVQESGRPEGFDAATWVARWLERPLPALGGQRPAELMDTPEGQALVADLVARMQSAAYA</sequence>
<reference evidence="3 4" key="1">
    <citation type="submission" date="2020-06" db="EMBL/GenBank/DDBJ databases">
        <title>Schlegella sp. ID0723 isolated from air conditioner.</title>
        <authorList>
            <person name="Kim D.Y."/>
            <person name="Kim D.-U."/>
        </authorList>
    </citation>
    <scope>NUCLEOTIDE SEQUENCE [LARGE SCALE GENOMIC DNA]</scope>
    <source>
        <strain evidence="3 4">ID0723</strain>
    </source>
</reference>
<evidence type="ECO:0000313" key="4">
    <source>
        <dbReference type="Proteomes" id="UP000529637"/>
    </source>
</evidence>
<dbReference type="Pfam" id="PF09722">
    <property type="entry name" value="Xre_MbcA_ParS_C"/>
    <property type="match status" value="1"/>
</dbReference>
<organism evidence="3 4">
    <name type="scientific">Piscinibacter koreensis</name>
    <dbReference type="NCBI Taxonomy" id="2742824"/>
    <lineage>
        <taxon>Bacteria</taxon>
        <taxon>Pseudomonadati</taxon>
        <taxon>Pseudomonadota</taxon>
        <taxon>Betaproteobacteria</taxon>
        <taxon>Burkholderiales</taxon>
        <taxon>Sphaerotilaceae</taxon>
        <taxon>Piscinibacter</taxon>
    </lineage>
</organism>
<proteinExistence type="predicted"/>
<dbReference type="Pfam" id="PF20432">
    <property type="entry name" value="Xre-like-HTH"/>
    <property type="match status" value="1"/>
</dbReference>
<evidence type="ECO:0000259" key="2">
    <source>
        <dbReference type="Pfam" id="PF20432"/>
    </source>
</evidence>
<evidence type="ECO:0000313" key="3">
    <source>
        <dbReference type="EMBL" id="NUZ06147.1"/>
    </source>
</evidence>
<evidence type="ECO:0000259" key="1">
    <source>
        <dbReference type="Pfam" id="PF09722"/>
    </source>
</evidence>
<dbReference type="AlphaFoldDB" id="A0A7Y6NMZ3"/>
<dbReference type="Proteomes" id="UP000529637">
    <property type="component" value="Unassembled WGS sequence"/>
</dbReference>
<dbReference type="InterPro" id="IPR024467">
    <property type="entry name" value="Xre/MbcA/ParS-like_toxin-bd"/>
</dbReference>
<comment type="caution">
    <text evidence="3">The sequence shown here is derived from an EMBL/GenBank/DDBJ whole genome shotgun (WGS) entry which is preliminary data.</text>
</comment>
<feature type="domain" description="Antitoxin Xre/MbcA/ParS-like toxin-binding" evidence="1">
    <location>
        <begin position="123"/>
        <end position="165"/>
    </location>
</feature>
<name>A0A7Y6NMZ3_9BURK</name>
<accession>A0A7Y6NMZ3</accession>
<keyword evidence="4" id="KW-1185">Reference proteome</keyword>
<protein>
    <submittedName>
        <fullName evidence="3">DUF2384 domain-containing protein</fullName>
    </submittedName>
</protein>
<dbReference type="InterPro" id="IPR011979">
    <property type="entry name" value="Antitox_Xre"/>
</dbReference>